<protein>
    <submittedName>
        <fullName evidence="2">Transposase</fullName>
    </submittedName>
</protein>
<dbReference type="Proteomes" id="UP001597399">
    <property type="component" value="Unassembled WGS sequence"/>
</dbReference>
<sequence length="56" mass="6694">MLQEAFKELRQNIGQHLWAFGYFCRTVKTVTEKTIKQYIENQDRGRVDGTFKIIKD</sequence>
<evidence type="ECO:0000313" key="2">
    <source>
        <dbReference type="EMBL" id="MFD2693043.1"/>
    </source>
</evidence>
<comment type="caution">
    <text evidence="2">The sequence shown here is derived from an EMBL/GenBank/DDBJ whole genome shotgun (WGS) entry which is preliminary data.</text>
</comment>
<name>A0ABW5S0T9_9BACL</name>
<dbReference type="SUPFAM" id="SSF143422">
    <property type="entry name" value="Transposase IS200-like"/>
    <property type="match status" value="1"/>
</dbReference>
<dbReference type="InterPro" id="IPR002686">
    <property type="entry name" value="Transposase_17"/>
</dbReference>
<organism evidence="2 3">
    <name type="scientific">Sporolactobacillus shoreicorticis</name>
    <dbReference type="NCBI Taxonomy" id="1923877"/>
    <lineage>
        <taxon>Bacteria</taxon>
        <taxon>Bacillati</taxon>
        <taxon>Bacillota</taxon>
        <taxon>Bacilli</taxon>
        <taxon>Bacillales</taxon>
        <taxon>Sporolactobacillaceae</taxon>
        <taxon>Sporolactobacillus</taxon>
    </lineage>
</organism>
<feature type="domain" description="Transposase IS200-like" evidence="1">
    <location>
        <begin position="2"/>
        <end position="42"/>
    </location>
</feature>
<keyword evidence="3" id="KW-1185">Reference proteome</keyword>
<gene>
    <name evidence="2" type="ORF">ACFSUE_05270</name>
</gene>
<dbReference type="Pfam" id="PF01797">
    <property type="entry name" value="Y1_Tnp"/>
    <property type="match status" value="1"/>
</dbReference>
<dbReference type="Gene3D" id="3.30.70.1290">
    <property type="entry name" value="Transposase IS200-like"/>
    <property type="match status" value="1"/>
</dbReference>
<proteinExistence type="predicted"/>
<reference evidence="3" key="1">
    <citation type="journal article" date="2019" name="Int. J. Syst. Evol. Microbiol.">
        <title>The Global Catalogue of Microorganisms (GCM) 10K type strain sequencing project: providing services to taxonomists for standard genome sequencing and annotation.</title>
        <authorList>
            <consortium name="The Broad Institute Genomics Platform"/>
            <consortium name="The Broad Institute Genome Sequencing Center for Infectious Disease"/>
            <person name="Wu L."/>
            <person name="Ma J."/>
        </authorList>
    </citation>
    <scope>NUCLEOTIDE SEQUENCE [LARGE SCALE GENOMIC DNA]</scope>
    <source>
        <strain evidence="3">TISTR 2466</strain>
    </source>
</reference>
<dbReference type="RefSeq" id="WP_253064039.1">
    <property type="nucleotide sequence ID" value="NZ_JAMXWM010000026.1"/>
</dbReference>
<dbReference type="EMBL" id="JBHUMQ010000014">
    <property type="protein sequence ID" value="MFD2693043.1"/>
    <property type="molecule type" value="Genomic_DNA"/>
</dbReference>
<evidence type="ECO:0000259" key="1">
    <source>
        <dbReference type="Pfam" id="PF01797"/>
    </source>
</evidence>
<accession>A0ABW5S0T9</accession>
<dbReference type="InterPro" id="IPR036515">
    <property type="entry name" value="Transposase_17_sf"/>
</dbReference>
<evidence type="ECO:0000313" key="3">
    <source>
        <dbReference type="Proteomes" id="UP001597399"/>
    </source>
</evidence>